<evidence type="ECO:0000256" key="2">
    <source>
        <dbReference type="SAM" id="MobiDB-lite"/>
    </source>
</evidence>
<evidence type="ECO:0000313" key="4">
    <source>
        <dbReference type="Proteomes" id="UP000179807"/>
    </source>
</evidence>
<protein>
    <submittedName>
        <fullName evidence="3">Uncharacterized protein</fullName>
    </submittedName>
</protein>
<evidence type="ECO:0000313" key="3">
    <source>
        <dbReference type="EMBL" id="OHT11905.1"/>
    </source>
</evidence>
<dbReference type="RefSeq" id="XP_068365041.1">
    <property type="nucleotide sequence ID" value="XM_068500213.1"/>
</dbReference>
<comment type="caution">
    <text evidence="3">The sequence shown here is derived from an EMBL/GenBank/DDBJ whole genome shotgun (WGS) entry which is preliminary data.</text>
</comment>
<feature type="region of interest" description="Disordered" evidence="2">
    <location>
        <begin position="1453"/>
        <end position="1478"/>
    </location>
</feature>
<proteinExistence type="predicted"/>
<reference evidence="3" key="1">
    <citation type="submission" date="2016-10" db="EMBL/GenBank/DDBJ databases">
        <authorList>
            <person name="Benchimol M."/>
            <person name="Almeida L.G."/>
            <person name="Vasconcelos A.T."/>
            <person name="Perreira-Neves A."/>
            <person name="Rosa I.A."/>
            <person name="Tasca T."/>
            <person name="Bogo M.R."/>
            <person name="de Souza W."/>
        </authorList>
    </citation>
    <scope>NUCLEOTIDE SEQUENCE [LARGE SCALE GENOMIC DNA]</scope>
    <source>
        <strain evidence="3">K</strain>
    </source>
</reference>
<organism evidence="3 4">
    <name type="scientific">Tritrichomonas foetus</name>
    <dbReference type="NCBI Taxonomy" id="1144522"/>
    <lineage>
        <taxon>Eukaryota</taxon>
        <taxon>Metamonada</taxon>
        <taxon>Parabasalia</taxon>
        <taxon>Tritrichomonadida</taxon>
        <taxon>Tritrichomonadidae</taxon>
        <taxon>Tritrichomonas</taxon>
    </lineage>
</organism>
<evidence type="ECO:0000256" key="1">
    <source>
        <dbReference type="SAM" id="Coils"/>
    </source>
</evidence>
<keyword evidence="4" id="KW-1185">Reference proteome</keyword>
<gene>
    <name evidence="3" type="ORF">TRFO_18489</name>
</gene>
<feature type="region of interest" description="Disordered" evidence="2">
    <location>
        <begin position="1364"/>
        <end position="1385"/>
    </location>
</feature>
<dbReference type="VEuPathDB" id="TrichDB:TRFO_18489"/>
<feature type="region of interest" description="Disordered" evidence="2">
    <location>
        <begin position="1249"/>
        <end position="1279"/>
    </location>
</feature>
<keyword evidence="1" id="KW-0175">Coiled coil</keyword>
<dbReference type="Proteomes" id="UP000179807">
    <property type="component" value="Unassembled WGS sequence"/>
</dbReference>
<feature type="compositionally biased region" description="Polar residues" evidence="2">
    <location>
        <begin position="1266"/>
        <end position="1279"/>
    </location>
</feature>
<dbReference type="GeneID" id="94834917"/>
<feature type="compositionally biased region" description="Low complexity" evidence="2">
    <location>
        <begin position="493"/>
        <end position="504"/>
    </location>
</feature>
<accession>A0A1J4KKS3</accession>
<name>A0A1J4KKS3_9EUKA</name>
<dbReference type="EMBL" id="MLAK01000576">
    <property type="protein sequence ID" value="OHT11905.1"/>
    <property type="molecule type" value="Genomic_DNA"/>
</dbReference>
<feature type="compositionally biased region" description="Polar residues" evidence="2">
    <location>
        <begin position="1462"/>
        <end position="1471"/>
    </location>
</feature>
<sequence length="1478" mass="168510">MNEKKEKIDAEFLEIQKEILIYKDPQKHLPIIKKTIAANDKEFKKKKAEFEDELLKLNQEISMTDLNAVSMFAALETELANARNSELNHEKNQTTQELKRFKISQDRLLAKFKKDEENSIKMLEKVLKNNPADPVESLTTDHITSTIRRKDIFDALIQDLKDICANRKKVLSMTYRNQMKEIRSKSNYQAQVLRSYLARMKTQLAERDIEISAIESRAITQEDLIYDIMETIIDMHGGDPEENARMRREMRRNLEKDNKFLSKGNYLIKKMKNFLDERMEVAKEQIPVDGIDDNRPFSQKSHHIKNSINQDSTEIKNCDEVECVKIAKNESCDDLDDYYHREKYEYISKINKRRLHFYRYNYETQVFLKKTGKVRLPILRRKKKKLTEADLLPDEFDNLYSDDDSPEAQAKFKAANDFINKQRLKKLGLIDGDSSEEFEEKILLLGGRKRAKSAKLINSNKLPKLGKKKYFSDEPLDRTLQSLMPKKSRRILNESNKNNSENKSIPNHDYKNDTLAIVDGKIGFIKDGKFVEVDPSEHEGKSGYFKDGKFIEIDPGKGFPEGIEDGTFVILNGKTGIIKDGKFVEVDPNRPLPDGTVAVVDGVEGVYINGKFVPKKPDKDGVYIDGKFIPLDELKDKENIPEGTFAVINGKNCVFKDGKFIPIDESQLDIPEDAVFAIVDGKPGYIKDGKFVQLDQDQLIQAIFDNVEENKDKEKNEQKNGFYINGEFVEFDPEKGIPEGIPDGTIGVVDGKTGVFINGKFVPSQNGYFKDGKFIEFDPEKDGIPSDIPDGTEAIINGQAGVFKNGVFIPNSVKNDNEQKTVNGYFTDGKFIELKDGEIPADLPDGTAVIINGQTGIIKDGKFIPMDPNECGINQSGYFKDGKFIPFDPQNGIPDDIPDGTIAIINGQAGVFKDGKFIPNNQENNDHRSGYYKDGKFIEFDPEKDGIPIDIPDGTIGMINGKKGIFKNGKFIPIEQEKRNRSGYYIDGKFIPFDPEKDGIPENIPDGTIGEINGQQGIFKDGRFIPFTQEELEQMKQPGYFKDGKFIPIDPNNMNDIPDGSFGVMNGQKGFFKNGKFIPINEHNGPRAGYFKDGKFIPIDDPNDPNIPPDAQIVYMLPDGTIVSQEDIRKLYPGLNDAQIYQRIRRHFDTSPRNHRNNENNWPPSDGYEYRPPDPLYRIEPLKICFPKHSRSEMRKKKHPPRVELTPEQIRELMYNSPNIQFDPNTAALANQCQAKNMFGICNFRKNDDEAKSPRRYRPTTGMKKGNQQVNRSEPSNNGPLYFVRSFENNPVLPPLKTPDLPTMLNNQESNPNTLSPQRRQHLKSQSAYQKVTATFMKNGSDYAVPPLDDFQREILEETPKQSSRIFGFSPTNNRRNHSSTRKTVVPPLNSQNVHSKEEIYLAIDGSSPKSPSRNYRNNLFGDEDELFDEDLINTTATGKIHSRQRIHGNKQELKLLKPTSPRENSLSKFSRMQKPPK</sequence>
<feature type="coiled-coil region" evidence="1">
    <location>
        <begin position="40"/>
        <end position="104"/>
    </location>
</feature>
<feature type="compositionally biased region" description="Polar residues" evidence="2">
    <location>
        <begin position="1364"/>
        <end position="1374"/>
    </location>
</feature>
<feature type="region of interest" description="Disordered" evidence="2">
    <location>
        <begin position="488"/>
        <end position="509"/>
    </location>
</feature>